<evidence type="ECO:0000313" key="1">
    <source>
        <dbReference type="EMBL" id="KGG21806.1"/>
    </source>
</evidence>
<gene>
    <name evidence="1" type="ORF">EV03_0547</name>
</gene>
<reference evidence="2" key="1">
    <citation type="journal article" date="2014" name="Sci. Data">
        <title>Genomes of diverse isolates of the marine cyanobacterium Prochlorococcus.</title>
        <authorList>
            <person name="Biller S."/>
            <person name="Berube P."/>
            <person name="Thompson J."/>
            <person name="Kelly L."/>
            <person name="Roggensack S."/>
            <person name="Awad L."/>
            <person name="Roache-Johnson K."/>
            <person name="Ding H."/>
            <person name="Giovannoni S.J."/>
            <person name="Moore L.R."/>
            <person name="Chisholm S.W."/>
        </authorList>
    </citation>
    <scope>NUCLEOTIDE SEQUENCE [LARGE SCALE GENOMIC DNA]</scope>
    <source>
        <strain evidence="2">PAC1</strain>
    </source>
</reference>
<protein>
    <submittedName>
        <fullName evidence="1">Uncharacterized protein</fullName>
    </submittedName>
</protein>
<proteinExistence type="predicted"/>
<accession>A0A0A2C609</accession>
<dbReference type="EMBL" id="JNAX01000005">
    <property type="protein sequence ID" value="KGG21806.1"/>
    <property type="molecule type" value="Genomic_DNA"/>
</dbReference>
<name>A0A0A2C609_PROMR</name>
<sequence>MHLSIFALASSEWGIARFTTDSFALIGLSVLISLPIQLLKDKVGFKNIWTSGNALSKIK</sequence>
<comment type="caution">
    <text evidence="1">The sequence shown here is derived from an EMBL/GenBank/DDBJ whole genome shotgun (WGS) entry which is preliminary data.</text>
</comment>
<organism evidence="1 2">
    <name type="scientific">Prochlorococcus marinus str. PAC1</name>
    <dbReference type="NCBI Taxonomy" id="59924"/>
    <lineage>
        <taxon>Bacteria</taxon>
        <taxon>Bacillati</taxon>
        <taxon>Cyanobacteriota</taxon>
        <taxon>Cyanophyceae</taxon>
        <taxon>Synechococcales</taxon>
        <taxon>Prochlorococcaceae</taxon>
        <taxon>Prochlorococcus</taxon>
    </lineage>
</organism>
<dbReference type="Proteomes" id="UP000030392">
    <property type="component" value="Unassembled WGS sequence"/>
</dbReference>
<evidence type="ECO:0000313" key="2">
    <source>
        <dbReference type="Proteomes" id="UP000030392"/>
    </source>
</evidence>
<dbReference type="RefSeq" id="WP_036904859.1">
    <property type="nucleotide sequence ID" value="NZ_CP138967.1"/>
</dbReference>
<dbReference type="AlphaFoldDB" id="A0A0A2C609"/>